<keyword evidence="2" id="KW-1185">Reference proteome</keyword>
<proteinExistence type="predicted"/>
<evidence type="ECO:0000313" key="1">
    <source>
        <dbReference type="EMBL" id="WDF05289.1"/>
    </source>
</evidence>
<gene>
    <name evidence="1" type="ORF">PQ477_07420</name>
</gene>
<reference evidence="1 2" key="1">
    <citation type="submission" date="2023-02" db="EMBL/GenBank/DDBJ databases">
        <authorList>
            <person name="Liu G."/>
        </authorList>
    </citation>
    <scope>NUCLEOTIDE SEQUENCE [LARGE SCALE GENOMIC DNA]</scope>
    <source>
        <strain evidence="1 2">DSM 23008</strain>
    </source>
</reference>
<dbReference type="Proteomes" id="UP001215143">
    <property type="component" value="Chromosome"/>
</dbReference>
<accession>A0ABY7WA10</accession>
<protein>
    <submittedName>
        <fullName evidence="1">Uncharacterized protein</fullName>
    </submittedName>
</protein>
<organism evidence="1 2">
    <name type="scientific">Shouchella hunanensis</name>
    <dbReference type="NCBI Taxonomy" id="766894"/>
    <lineage>
        <taxon>Bacteria</taxon>
        <taxon>Bacillati</taxon>
        <taxon>Bacillota</taxon>
        <taxon>Bacilli</taxon>
        <taxon>Bacillales</taxon>
        <taxon>Bacillaceae</taxon>
        <taxon>Shouchella</taxon>
    </lineage>
</organism>
<dbReference type="EMBL" id="CP117834">
    <property type="protein sequence ID" value="WDF05289.1"/>
    <property type="molecule type" value="Genomic_DNA"/>
</dbReference>
<dbReference type="RefSeq" id="WP_274273303.1">
    <property type="nucleotide sequence ID" value="NZ_CP117834.1"/>
</dbReference>
<evidence type="ECO:0000313" key="2">
    <source>
        <dbReference type="Proteomes" id="UP001215143"/>
    </source>
</evidence>
<sequence length="107" mass="12269">MIIIEVIKLVEWKTCLVCGYKGLEEPPYDALGNSSFEICSCCGFQFGLDDEDRDYSKEELYKSYREDWIKDGSKPFSESFPNHLIDLNGSLKAPVLHEQLKALEMIP</sequence>
<name>A0ABY7WA10_9BACI</name>